<dbReference type="InterPro" id="IPR001849">
    <property type="entry name" value="PH_domain"/>
</dbReference>
<gene>
    <name evidence="4" type="ORF">BT96DRAFT_1013781</name>
</gene>
<feature type="compositionally biased region" description="Acidic residues" evidence="2">
    <location>
        <begin position="426"/>
        <end position="447"/>
    </location>
</feature>
<feature type="compositionally biased region" description="Polar residues" evidence="2">
    <location>
        <begin position="1470"/>
        <end position="1493"/>
    </location>
</feature>
<evidence type="ECO:0000256" key="1">
    <source>
        <dbReference type="SAM" id="Coils"/>
    </source>
</evidence>
<feature type="compositionally biased region" description="Basic and acidic residues" evidence="2">
    <location>
        <begin position="497"/>
        <end position="514"/>
    </location>
</feature>
<dbReference type="SMART" id="SM00233">
    <property type="entry name" value="PH"/>
    <property type="match status" value="1"/>
</dbReference>
<protein>
    <recommendedName>
        <fullName evidence="3">PH domain-containing protein</fullName>
    </recommendedName>
</protein>
<feature type="region of interest" description="Disordered" evidence="2">
    <location>
        <begin position="1437"/>
        <end position="1549"/>
    </location>
</feature>
<feature type="compositionally biased region" description="Basic and acidic residues" evidence="2">
    <location>
        <begin position="813"/>
        <end position="825"/>
    </location>
</feature>
<evidence type="ECO:0000313" key="4">
    <source>
        <dbReference type="EMBL" id="KAE9407873.1"/>
    </source>
</evidence>
<reference evidence="4" key="1">
    <citation type="journal article" date="2019" name="Environ. Microbiol.">
        <title>Fungal ecological strategies reflected in gene transcription - a case study of two litter decomposers.</title>
        <authorList>
            <person name="Barbi F."/>
            <person name="Kohler A."/>
            <person name="Barry K."/>
            <person name="Baskaran P."/>
            <person name="Daum C."/>
            <person name="Fauchery L."/>
            <person name="Ihrmark K."/>
            <person name="Kuo A."/>
            <person name="LaButti K."/>
            <person name="Lipzen A."/>
            <person name="Morin E."/>
            <person name="Grigoriev I.V."/>
            <person name="Henrissat B."/>
            <person name="Lindahl B."/>
            <person name="Martin F."/>
        </authorList>
    </citation>
    <scope>NUCLEOTIDE SEQUENCE</scope>
    <source>
        <strain evidence="4">JB14</strain>
    </source>
</reference>
<feature type="coiled-coil region" evidence="1">
    <location>
        <begin position="157"/>
        <end position="304"/>
    </location>
</feature>
<feature type="compositionally biased region" description="Low complexity" evidence="2">
    <location>
        <begin position="1039"/>
        <end position="1066"/>
    </location>
</feature>
<feature type="region of interest" description="Disordered" evidence="2">
    <location>
        <begin position="975"/>
        <end position="994"/>
    </location>
</feature>
<dbReference type="GO" id="GO:0005543">
    <property type="term" value="F:phospholipid binding"/>
    <property type="evidence" value="ECO:0007669"/>
    <property type="project" value="InterPro"/>
</dbReference>
<feature type="coiled-coil region" evidence="1">
    <location>
        <begin position="386"/>
        <end position="420"/>
    </location>
</feature>
<dbReference type="PANTHER" id="PTHR28190">
    <property type="entry name" value="NUCLEAR MIGRATION PROTEIN NUM1"/>
    <property type="match status" value="1"/>
</dbReference>
<dbReference type="Proteomes" id="UP000799118">
    <property type="component" value="Unassembled WGS sequence"/>
</dbReference>
<feature type="region of interest" description="Disordered" evidence="2">
    <location>
        <begin position="92"/>
        <end position="134"/>
    </location>
</feature>
<dbReference type="SUPFAM" id="SSF50729">
    <property type="entry name" value="PH domain-like"/>
    <property type="match status" value="1"/>
</dbReference>
<feature type="region of interest" description="Disordered" evidence="2">
    <location>
        <begin position="1039"/>
        <end position="1068"/>
    </location>
</feature>
<dbReference type="InterPro" id="IPR053005">
    <property type="entry name" value="Nuclear_Pos-Cytoskel_Interact"/>
</dbReference>
<dbReference type="Gene3D" id="1.10.287.1490">
    <property type="match status" value="1"/>
</dbReference>
<dbReference type="CDD" id="cd13365">
    <property type="entry name" value="PH_PLC_plant-like"/>
    <property type="match status" value="1"/>
</dbReference>
<dbReference type="PROSITE" id="PS50003">
    <property type="entry name" value="PH_DOMAIN"/>
    <property type="match status" value="1"/>
</dbReference>
<dbReference type="GO" id="GO:0015631">
    <property type="term" value="F:tubulin binding"/>
    <property type="evidence" value="ECO:0007669"/>
    <property type="project" value="TreeGrafter"/>
</dbReference>
<feature type="compositionally biased region" description="Acidic residues" evidence="2">
    <location>
        <begin position="858"/>
        <end position="883"/>
    </location>
</feature>
<dbReference type="GO" id="GO:0005739">
    <property type="term" value="C:mitochondrion"/>
    <property type="evidence" value="ECO:0007669"/>
    <property type="project" value="TreeGrafter"/>
</dbReference>
<evidence type="ECO:0000256" key="2">
    <source>
        <dbReference type="SAM" id="MobiDB-lite"/>
    </source>
</evidence>
<feature type="region of interest" description="Disordered" evidence="2">
    <location>
        <begin position="421"/>
        <end position="450"/>
    </location>
</feature>
<accession>A0A6A4IDR7</accession>
<feature type="region of interest" description="Disordered" evidence="2">
    <location>
        <begin position="473"/>
        <end position="520"/>
    </location>
</feature>
<feature type="compositionally biased region" description="Low complexity" evidence="2">
    <location>
        <begin position="115"/>
        <end position="127"/>
    </location>
</feature>
<sequence length="1669" mass="180297">MAIQNFYDSAGDMRSHLQSLLDAKEKQLQQAGTLGQRVLAQQMELEERIRQLQELDADKGDDEELDLEAKERCKELAESLISWDAENAQLSSAFGNSQPSPSMPIAQLPREEPQRSAASTSSSAAQSRRAKNAAHRADDVEFAFEIGSGLLNEVRRLQSLLGERDKAIQDMKEEKDDLEASVESLRKALKQQEQSADKYKEENWNLEVTLQDLRTQLSNAQSTSSRLDSEQKRLTKLLATTRDTSEQFKNDNSQLQSTIEELTNKHETDIAAARKQAATLARDKVDLQQTIDTLKTEVARAGRRLPRFGSPLTPNGPEPNDFLTPGGISNAGDELFSNAASTNRRNKISDLGAYDDAFGNEFADSPDGSPLPGSPFRAANHPLNEIEALEQRLAHAQRQISTLKGTLQREKKEKLDLKRRFGVNGPEDDEDLDRDIGEDEDYEDVGDDTVGANSTIGVVNGRRRGAMAFKVGGGRGVRRGRGGRGGRGGLSLTERLSLARDHGDEEGFSPERDTSASVPHYTDEDAAFDAQSAYDGLEGEDEDQVPENIFQASPSPALSNRNSVGSITSVEGMDPNYYNSLRRTPSTSSVVSVQANGSPLRTSLLRRSTRGRGTGVGVGRRTRGGSAWQDGRPPSLVDQPESLARALGGSPMSTRGDGIGIMDELNAEVIDIETAEFGCQTEPEPEPEPVPVVPPKVMSEVSVQHQPEPEPVVPPRVMSDVSMQHEPEPVPVVPPKVMSEVSVQHEPEPEPIVEVPVPPPAPVLVETSMQTAQEPVVARDDVAVQHYPMLVSMSINTDPLPTKAHADVEVEARMDEKEAPRERRTTLVPGDVSIGSSTGDSTIKNAPGRAFLTSLAVGEEDDMDDDDETETGAETETDTDDYEDARQSVMASTPSESREDFHSMMTMTDNEVSDSDDGESIKASRLTARRGYPPSSFRTSSFYATPAGSEAAVAVPPTSYDTKSVGADFLVEEPKVEPTVEPKPEVKEMSIQTDEWVPPASAAIPPVSIASPPPVAPSPSSPVLYRVGSSTKQQFQFIPPASASATPALASASGSSAGPTPSPSTSVFKETATGFATILSTTRSSHDRRSIDSAVSSVIDDASINGHGPLVREPPMFSLPPPPRAPPPPGSMPPPSFIPERRIPTNSTSSSDMPPPRPPPRPSSPPPAELIQRATTPTFGAVLSVPGGKGGSGFAMRQHGSSMPPSQAGLRQPPSTSSFRSAANATSYGLLASSAISSLRDRDRVGLSTTSLTSERSLASPRSSMSSDQQHPYMMDRSQHASHNQNINPNAPTPSKFAGDPLASRNPNAINSTDPAVIHAITQTMIGEFLYKYTRKALGKGYGTARHKRFFWVHPYTKTLYWSSADPNSTNVAESSAKSAYIEGVRQVLDPNPMPPGLYQYSVVVSTPQREMKFTAPTKERHEIWLNSLKYLLARHGPGQGMHPGNATVVPDSPFSGEGFLPEDDRHLAVNSSPQSQRSGRSLRNETPFNTTPRGKRSRSQMSMGGGSIGRRAGTPAAEYLRWNGPESPYSPSKSFVDVPGHDDDDEDLEFELHGDSLSDDGFEGLENVRACCDGRHTVGHSGKHHHHHHHHESGSQNGDHNHTGSSSIISGPARPVSPSAWSFRSRTGSTNSHETGGGLFSWGRGRTDDGKLKFGSRRSTKTVLSQAP</sequence>
<proteinExistence type="predicted"/>
<feature type="domain" description="PH" evidence="3">
    <location>
        <begin position="1323"/>
        <end position="1434"/>
    </location>
</feature>
<feature type="compositionally biased region" description="Polar residues" evidence="2">
    <location>
        <begin position="834"/>
        <end position="844"/>
    </location>
</feature>
<evidence type="ECO:0000313" key="5">
    <source>
        <dbReference type="Proteomes" id="UP000799118"/>
    </source>
</evidence>
<feature type="compositionally biased region" description="Basic residues" evidence="2">
    <location>
        <begin position="1580"/>
        <end position="1592"/>
    </location>
</feature>
<dbReference type="GO" id="GO:0000226">
    <property type="term" value="P:microtubule cytoskeleton organization"/>
    <property type="evidence" value="ECO:0007669"/>
    <property type="project" value="TreeGrafter"/>
</dbReference>
<feature type="compositionally biased region" description="Pro residues" evidence="2">
    <location>
        <begin position="1117"/>
        <end position="1137"/>
    </location>
</feature>
<name>A0A6A4IDR7_9AGAR</name>
<keyword evidence="5" id="KW-1185">Reference proteome</keyword>
<dbReference type="GO" id="GO:0032065">
    <property type="term" value="P:maintenance of protein location in cell cortex"/>
    <property type="evidence" value="ECO:0007669"/>
    <property type="project" value="InterPro"/>
</dbReference>
<dbReference type="GO" id="GO:0005938">
    <property type="term" value="C:cell cortex"/>
    <property type="evidence" value="ECO:0007669"/>
    <property type="project" value="InterPro"/>
</dbReference>
<feature type="compositionally biased region" description="Pro residues" evidence="2">
    <location>
        <begin position="1153"/>
        <end position="1168"/>
    </location>
</feature>
<dbReference type="PANTHER" id="PTHR28190:SF1">
    <property type="entry name" value="NUCLEAR MIGRATION PROTEIN NUM1"/>
    <property type="match status" value="1"/>
</dbReference>
<organism evidence="4 5">
    <name type="scientific">Gymnopus androsaceus JB14</name>
    <dbReference type="NCBI Taxonomy" id="1447944"/>
    <lineage>
        <taxon>Eukaryota</taxon>
        <taxon>Fungi</taxon>
        <taxon>Dikarya</taxon>
        <taxon>Basidiomycota</taxon>
        <taxon>Agaricomycotina</taxon>
        <taxon>Agaricomycetes</taxon>
        <taxon>Agaricomycetidae</taxon>
        <taxon>Agaricales</taxon>
        <taxon>Marasmiineae</taxon>
        <taxon>Omphalotaceae</taxon>
        <taxon>Gymnopus</taxon>
    </lineage>
</organism>
<feature type="region of interest" description="Disordered" evidence="2">
    <location>
        <begin position="1247"/>
        <end position="1308"/>
    </location>
</feature>
<feature type="compositionally biased region" description="Polar residues" evidence="2">
    <location>
        <begin position="1620"/>
        <end position="1635"/>
    </location>
</feature>
<feature type="compositionally biased region" description="Basic and acidic residues" evidence="2">
    <location>
        <begin position="975"/>
        <end position="988"/>
    </location>
</feature>
<feature type="compositionally biased region" description="Low complexity" evidence="2">
    <location>
        <begin position="1247"/>
        <end position="1267"/>
    </location>
</feature>
<feature type="region of interest" description="Disordered" evidence="2">
    <location>
        <begin position="610"/>
        <end position="637"/>
    </location>
</feature>
<feature type="region of interest" description="Disordered" evidence="2">
    <location>
        <begin position="813"/>
        <end position="942"/>
    </location>
</feature>
<feature type="compositionally biased region" description="Polar residues" evidence="2">
    <location>
        <begin position="1281"/>
        <end position="1290"/>
    </location>
</feature>
<dbReference type="OrthoDB" id="2149224at2759"/>
<feature type="region of interest" description="Disordered" evidence="2">
    <location>
        <begin position="1580"/>
        <end position="1669"/>
    </location>
</feature>
<feature type="compositionally biased region" description="Polar residues" evidence="2">
    <location>
        <begin position="1595"/>
        <end position="1610"/>
    </location>
</feature>
<feature type="region of interest" description="Disordered" evidence="2">
    <location>
        <begin position="1101"/>
        <end position="1221"/>
    </location>
</feature>
<dbReference type="Pfam" id="PF12814">
    <property type="entry name" value="Mcp5_PH"/>
    <property type="match status" value="1"/>
</dbReference>
<keyword evidence="1" id="KW-0175">Coiled coil</keyword>
<evidence type="ECO:0000259" key="3">
    <source>
        <dbReference type="PROSITE" id="PS50003"/>
    </source>
</evidence>
<dbReference type="EMBL" id="ML769393">
    <property type="protein sequence ID" value="KAE9407873.1"/>
    <property type="molecule type" value="Genomic_DNA"/>
</dbReference>
<dbReference type="InterPro" id="IPR024774">
    <property type="entry name" value="PH_dom-Mcp5-type"/>
</dbReference>